<sequence>MNHCRSASTRLRLDDRDEIDGAVEHGRGEPGDLAEDGDIADAAKRELAEIIEASLFVHSAPMPGFS</sequence>
<evidence type="ECO:0000313" key="2">
    <source>
        <dbReference type="EMBL" id="KEO98501.1"/>
    </source>
</evidence>
<dbReference type="AlphaFoldDB" id="A0A074MU04"/>
<dbReference type="Proteomes" id="UP000027866">
    <property type="component" value="Unassembled WGS sequence"/>
</dbReference>
<proteinExistence type="predicted"/>
<dbReference type="EMBL" id="JMIX01000003">
    <property type="protein sequence ID" value="KEO98501.1"/>
    <property type="molecule type" value="Genomic_DNA"/>
</dbReference>
<keyword evidence="3" id="KW-1185">Reference proteome</keyword>
<comment type="caution">
    <text evidence="2">The sequence shown here is derived from an EMBL/GenBank/DDBJ whole genome shotgun (WGS) entry which is preliminary data.</text>
</comment>
<evidence type="ECO:0000256" key="1">
    <source>
        <dbReference type="SAM" id="MobiDB-lite"/>
    </source>
</evidence>
<protein>
    <submittedName>
        <fullName evidence="2">Uncharacterized protein</fullName>
    </submittedName>
</protein>
<reference evidence="2 3" key="1">
    <citation type="submission" date="2014-04" db="EMBL/GenBank/DDBJ databases">
        <title>A comprehensive comparison of genomes of Erythrobacter spp. Strains.</title>
        <authorList>
            <person name="Zheng Q."/>
        </authorList>
    </citation>
    <scope>NUCLEOTIDE SEQUENCE [LARGE SCALE GENOMIC DNA]</scope>
    <source>
        <strain evidence="2 3">DSM 8509</strain>
    </source>
</reference>
<evidence type="ECO:0000313" key="3">
    <source>
        <dbReference type="Proteomes" id="UP000027866"/>
    </source>
</evidence>
<name>A0A074MU04_9SPHN</name>
<gene>
    <name evidence="2" type="ORF">EH32_05150</name>
</gene>
<organism evidence="2 3">
    <name type="scientific">Erythrobacter litoralis</name>
    <dbReference type="NCBI Taxonomy" id="39960"/>
    <lineage>
        <taxon>Bacteria</taxon>
        <taxon>Pseudomonadati</taxon>
        <taxon>Pseudomonadota</taxon>
        <taxon>Alphaproteobacteria</taxon>
        <taxon>Sphingomonadales</taxon>
        <taxon>Erythrobacteraceae</taxon>
        <taxon>Erythrobacter/Porphyrobacter group</taxon>
        <taxon>Erythrobacter</taxon>
    </lineage>
</organism>
<accession>A0A074MU04</accession>
<feature type="region of interest" description="Disordered" evidence="1">
    <location>
        <begin position="1"/>
        <end position="36"/>
    </location>
</feature>